<evidence type="ECO:0000313" key="9">
    <source>
        <dbReference type="Proteomes" id="UP000025229"/>
    </source>
</evidence>
<sequence length="352" mass="37593">MANRSDASARGGKGGINVLLIIGILAVVGLVVTIFMGSREFATAGVTLPVVVPFLWAMFVGVVFSTIGAAGGILSGVGHLSVYGMQNANDVKPMNQVLTLVSPFFSVPTYLRQKRLVLQLGILLGIGSIAGSLLGSWFSSNVLSTLESYKPVFGAITLFVAFRALYETTNRYRRHKQELTAASARFEAAARSANAADRREGVQTIEMKPSRIRISFFGEEFGFNPLWPVLAGVVIFFISSMLGVGGGFLLVPFMATILGMPMFIVAGTSLFAIIIGSFVSIGSYLNLGSQLDVPLLTIQVVGIIIGSMAGPLVSKYFKERWLRLALGVILLYVGIGYLFGGFIESITGVKII</sequence>
<gene>
    <name evidence="7" type="ORF">RradSPS_2026</name>
    <name evidence="8" type="ORF">SIL72_11845</name>
</gene>
<name>A0A023X5F8_RUBRA</name>
<organism evidence="7 9">
    <name type="scientific">Rubrobacter radiotolerans</name>
    <name type="common">Arthrobacter radiotolerans</name>
    <dbReference type="NCBI Taxonomy" id="42256"/>
    <lineage>
        <taxon>Bacteria</taxon>
        <taxon>Bacillati</taxon>
        <taxon>Actinomycetota</taxon>
        <taxon>Rubrobacteria</taxon>
        <taxon>Rubrobacterales</taxon>
        <taxon>Rubrobacteraceae</taxon>
        <taxon>Rubrobacter</taxon>
    </lineage>
</organism>
<dbReference type="Pfam" id="PF01925">
    <property type="entry name" value="TauE"/>
    <property type="match status" value="1"/>
</dbReference>
<feature type="transmembrane region" description="Helical" evidence="6">
    <location>
        <begin position="48"/>
        <end position="74"/>
    </location>
</feature>
<dbReference type="STRING" id="42256.RradSPS_2026"/>
<keyword evidence="4 6" id="KW-1133">Transmembrane helix</keyword>
<reference evidence="8" key="2">
    <citation type="submission" date="2023-11" db="EMBL/GenBank/DDBJ databases">
        <title>MicrobeMod: A computational toolkit for identifying prokaryotic methylation and restriction-modification with nanopore sequencing.</title>
        <authorList>
            <person name="Crits-Christoph A."/>
            <person name="Kang S.C."/>
            <person name="Lee H."/>
            <person name="Ostrov N."/>
        </authorList>
    </citation>
    <scope>NUCLEOTIDE SEQUENCE</scope>
    <source>
        <strain evidence="8">ATCC 51242</strain>
    </source>
</reference>
<comment type="subcellular location">
    <subcellularLocation>
        <location evidence="6">Cell membrane</location>
        <topology evidence="6">Multi-pass membrane protein</topology>
    </subcellularLocation>
    <subcellularLocation>
        <location evidence="1">Membrane</location>
        <topology evidence="1">Multi-pass membrane protein</topology>
    </subcellularLocation>
</comment>
<keyword evidence="5 6" id="KW-0472">Membrane</keyword>
<dbReference type="GO" id="GO:0005886">
    <property type="term" value="C:plasma membrane"/>
    <property type="evidence" value="ECO:0007669"/>
    <property type="project" value="UniProtKB-SubCell"/>
</dbReference>
<feature type="transmembrane region" description="Helical" evidence="6">
    <location>
        <begin position="15"/>
        <end position="36"/>
    </location>
</feature>
<evidence type="ECO:0000256" key="5">
    <source>
        <dbReference type="ARBA" id="ARBA00023136"/>
    </source>
</evidence>
<evidence type="ECO:0000256" key="1">
    <source>
        <dbReference type="ARBA" id="ARBA00004141"/>
    </source>
</evidence>
<evidence type="ECO:0000313" key="8">
    <source>
        <dbReference type="EMBL" id="MDX5894713.1"/>
    </source>
</evidence>
<accession>A0A023X5F8</accession>
<protein>
    <recommendedName>
        <fullName evidence="6">Probable membrane transporter protein</fullName>
    </recommendedName>
</protein>
<keyword evidence="3 6" id="KW-0812">Transmembrane</keyword>
<evidence type="ECO:0000256" key="2">
    <source>
        <dbReference type="ARBA" id="ARBA00009142"/>
    </source>
</evidence>
<dbReference type="KEGG" id="rrd:RradSPS_2026"/>
<reference evidence="7 9" key="1">
    <citation type="submission" date="2014-03" db="EMBL/GenBank/DDBJ databases">
        <title>Complete genome sequence of the Radio-Resistant Rubrobacter radiotolerans RSPS-4.</title>
        <authorList>
            <person name="Egas C.C."/>
            <person name="Barroso C.C."/>
            <person name="Froufe H.J.C."/>
            <person name="Pacheco J.J."/>
            <person name="Albuquerque L.L."/>
            <person name="da Costa M.M.S."/>
        </authorList>
    </citation>
    <scope>NUCLEOTIDE SEQUENCE [LARGE SCALE GENOMIC DNA]</scope>
    <source>
        <strain evidence="7 9">RSPS-4</strain>
    </source>
</reference>
<dbReference type="EMBL" id="JAWXXX010000001">
    <property type="protein sequence ID" value="MDX5894713.1"/>
    <property type="molecule type" value="Genomic_DNA"/>
</dbReference>
<dbReference type="PANTHER" id="PTHR43701:SF2">
    <property type="entry name" value="MEMBRANE TRANSPORTER PROTEIN YJNA-RELATED"/>
    <property type="match status" value="1"/>
</dbReference>
<dbReference type="EMBL" id="CP007514">
    <property type="protein sequence ID" value="AHY47309.1"/>
    <property type="molecule type" value="Genomic_DNA"/>
</dbReference>
<dbReference type="Proteomes" id="UP000025229">
    <property type="component" value="Chromosome"/>
</dbReference>
<dbReference type="HOGENOM" id="CLU_060708_0_0_11"/>
<dbReference type="PANTHER" id="PTHR43701">
    <property type="entry name" value="MEMBRANE TRANSPORTER PROTEIN MJ0441-RELATED"/>
    <property type="match status" value="1"/>
</dbReference>
<dbReference type="Proteomes" id="UP001281130">
    <property type="component" value="Unassembled WGS sequence"/>
</dbReference>
<evidence type="ECO:0000256" key="6">
    <source>
        <dbReference type="RuleBase" id="RU363041"/>
    </source>
</evidence>
<dbReference type="AlphaFoldDB" id="A0A023X5F8"/>
<feature type="transmembrane region" description="Helical" evidence="6">
    <location>
        <begin position="324"/>
        <end position="343"/>
    </location>
</feature>
<comment type="similarity">
    <text evidence="2 6">Belongs to the 4-toluene sulfonate uptake permease (TSUP) (TC 2.A.102) family.</text>
</comment>
<dbReference type="PATRIC" id="fig|42256.3.peg.2063"/>
<dbReference type="InterPro" id="IPR002781">
    <property type="entry name" value="TM_pro_TauE-like"/>
</dbReference>
<feature type="transmembrane region" description="Helical" evidence="6">
    <location>
        <begin position="257"/>
        <end position="281"/>
    </location>
</feature>
<evidence type="ECO:0000256" key="3">
    <source>
        <dbReference type="ARBA" id="ARBA00022692"/>
    </source>
</evidence>
<dbReference type="InterPro" id="IPR051598">
    <property type="entry name" value="TSUP/Inactive_protease-like"/>
</dbReference>
<feature type="transmembrane region" description="Helical" evidence="6">
    <location>
        <begin position="116"/>
        <end position="137"/>
    </location>
</feature>
<evidence type="ECO:0000313" key="7">
    <source>
        <dbReference type="EMBL" id="AHY47309.1"/>
    </source>
</evidence>
<dbReference type="RefSeq" id="WP_198024472.1">
    <property type="nucleotide sequence ID" value="NZ_CP007514.1"/>
</dbReference>
<keyword evidence="6" id="KW-1003">Cell membrane</keyword>
<evidence type="ECO:0000256" key="4">
    <source>
        <dbReference type="ARBA" id="ARBA00022989"/>
    </source>
</evidence>
<dbReference type="eggNOG" id="COG0730">
    <property type="taxonomic scope" value="Bacteria"/>
</dbReference>
<keyword evidence="9" id="KW-1185">Reference proteome</keyword>
<feature type="transmembrane region" description="Helical" evidence="6">
    <location>
        <begin position="226"/>
        <end position="251"/>
    </location>
</feature>
<feature type="transmembrane region" description="Helical" evidence="6">
    <location>
        <begin position="293"/>
        <end position="312"/>
    </location>
</feature>
<proteinExistence type="inferred from homology"/>